<dbReference type="Gene3D" id="3.40.50.150">
    <property type="entry name" value="Vaccinia Virus protein VP39"/>
    <property type="match status" value="1"/>
</dbReference>
<dbReference type="GO" id="GO:0032259">
    <property type="term" value="P:methylation"/>
    <property type="evidence" value="ECO:0007669"/>
    <property type="project" value="UniProtKB-KW"/>
</dbReference>
<dbReference type="InterPro" id="IPR029063">
    <property type="entry name" value="SAM-dependent_MTases_sf"/>
</dbReference>
<evidence type="ECO:0000259" key="1">
    <source>
        <dbReference type="Pfam" id="PF08241"/>
    </source>
</evidence>
<name>A0A5B9WEJ4_9BACT</name>
<dbReference type="PANTHER" id="PTHR43591:SF24">
    <property type="entry name" value="2-METHOXY-6-POLYPRENYL-1,4-BENZOQUINOL METHYLASE, MITOCHONDRIAL"/>
    <property type="match status" value="1"/>
</dbReference>
<organism evidence="2 3">
    <name type="scientific">Aquisphaera giovannonii</name>
    <dbReference type="NCBI Taxonomy" id="406548"/>
    <lineage>
        <taxon>Bacteria</taxon>
        <taxon>Pseudomonadati</taxon>
        <taxon>Planctomycetota</taxon>
        <taxon>Planctomycetia</taxon>
        <taxon>Isosphaerales</taxon>
        <taxon>Isosphaeraceae</taxon>
        <taxon>Aquisphaera</taxon>
    </lineage>
</organism>
<keyword evidence="2" id="KW-0830">Ubiquinone</keyword>
<dbReference type="CDD" id="cd02440">
    <property type="entry name" value="AdoMet_MTases"/>
    <property type="match status" value="1"/>
</dbReference>
<dbReference type="OrthoDB" id="284881at2"/>
<dbReference type="GO" id="GO:0043770">
    <property type="term" value="F:demethylmenaquinone methyltransferase activity"/>
    <property type="evidence" value="ECO:0007669"/>
    <property type="project" value="UniProtKB-EC"/>
</dbReference>
<dbReference type="SUPFAM" id="SSF53335">
    <property type="entry name" value="S-adenosyl-L-methionine-dependent methyltransferases"/>
    <property type="match status" value="1"/>
</dbReference>
<sequence length="407" mass="43435">MDARKAEPNPRPAAMSVGTYYARTPALTIDPAGTVADVNAACHELFGAGIDACKGRDFLEVERRLVGEGATGLFPAGGLTRRRRMAMQGDAGGGPSDGPFLLQTEEIRAVVAECTVATGPFGPARLRCCEMPILDPETGLCVGSSLGLEVAEMADVESFRRAVDLRLGHDLLWDVYAASYDRILTEMPFYLEVLDRHREALSPDAVGSVLDLGAGTGNLALQLLDLGKAVVAVDVGRAMLDRLRRKLGGSHAGRIVVVEGSAEELPGLADGSFDGVNILLALFDMADPARALAEAIRTLRPGGVLAVTEPRACFDVDRLMAFAEEALHARGVYESLAEDWTRIRAVAPLIHDVIADSEGHAAIKKGKTLHAEAILDRLRAEGFEHLTFRESHHGNCATITGTKPRPS</sequence>
<gene>
    <name evidence="2" type="primary">ubiE_8</name>
    <name evidence="2" type="ORF">OJF2_75030</name>
</gene>
<dbReference type="InterPro" id="IPR013216">
    <property type="entry name" value="Methyltransf_11"/>
</dbReference>
<dbReference type="Proteomes" id="UP000324233">
    <property type="component" value="Chromosome"/>
</dbReference>
<protein>
    <submittedName>
        <fullName evidence="2">Ubiquinone/menaquinone biosynthesis C-methyltransferase UbiE</fullName>
        <ecNumber evidence="2">2.1.1.163</ecNumber>
    </submittedName>
</protein>
<feature type="domain" description="Methyltransferase type 11" evidence="1">
    <location>
        <begin position="210"/>
        <end position="306"/>
    </location>
</feature>
<dbReference type="GO" id="GO:0008757">
    <property type="term" value="F:S-adenosylmethionine-dependent methyltransferase activity"/>
    <property type="evidence" value="ECO:0007669"/>
    <property type="project" value="InterPro"/>
</dbReference>
<evidence type="ECO:0000313" key="2">
    <source>
        <dbReference type="EMBL" id="QEH38893.1"/>
    </source>
</evidence>
<dbReference type="PANTHER" id="PTHR43591">
    <property type="entry name" value="METHYLTRANSFERASE"/>
    <property type="match status" value="1"/>
</dbReference>
<keyword evidence="2" id="KW-0489">Methyltransferase</keyword>
<evidence type="ECO:0000313" key="3">
    <source>
        <dbReference type="Proteomes" id="UP000324233"/>
    </source>
</evidence>
<dbReference type="RefSeq" id="WP_148598277.1">
    <property type="nucleotide sequence ID" value="NZ_CP042997.1"/>
</dbReference>
<dbReference type="KEGG" id="agv:OJF2_75030"/>
<dbReference type="EC" id="2.1.1.163" evidence="2"/>
<proteinExistence type="predicted"/>
<dbReference type="EMBL" id="CP042997">
    <property type="protein sequence ID" value="QEH38893.1"/>
    <property type="molecule type" value="Genomic_DNA"/>
</dbReference>
<keyword evidence="2" id="KW-0808">Transferase</keyword>
<reference evidence="2 3" key="1">
    <citation type="submission" date="2019-08" db="EMBL/GenBank/DDBJ databases">
        <title>Deep-cultivation of Planctomycetes and their phenomic and genomic characterization uncovers novel biology.</title>
        <authorList>
            <person name="Wiegand S."/>
            <person name="Jogler M."/>
            <person name="Boedeker C."/>
            <person name="Pinto D."/>
            <person name="Vollmers J."/>
            <person name="Rivas-Marin E."/>
            <person name="Kohn T."/>
            <person name="Peeters S.H."/>
            <person name="Heuer A."/>
            <person name="Rast P."/>
            <person name="Oberbeckmann S."/>
            <person name="Bunk B."/>
            <person name="Jeske O."/>
            <person name="Meyerdierks A."/>
            <person name="Storesund J.E."/>
            <person name="Kallscheuer N."/>
            <person name="Luecker S."/>
            <person name="Lage O.M."/>
            <person name="Pohl T."/>
            <person name="Merkel B.J."/>
            <person name="Hornburger P."/>
            <person name="Mueller R.-W."/>
            <person name="Bruemmer F."/>
            <person name="Labrenz M."/>
            <person name="Spormann A.M."/>
            <person name="Op den Camp H."/>
            <person name="Overmann J."/>
            <person name="Amann R."/>
            <person name="Jetten M.S.M."/>
            <person name="Mascher T."/>
            <person name="Medema M.H."/>
            <person name="Devos D.P."/>
            <person name="Kaster A.-K."/>
            <person name="Ovreas L."/>
            <person name="Rohde M."/>
            <person name="Galperin M.Y."/>
            <person name="Jogler C."/>
        </authorList>
    </citation>
    <scope>NUCLEOTIDE SEQUENCE [LARGE SCALE GENOMIC DNA]</scope>
    <source>
        <strain evidence="2 3">OJF2</strain>
    </source>
</reference>
<accession>A0A5B9WEJ4</accession>
<dbReference type="AlphaFoldDB" id="A0A5B9WEJ4"/>
<keyword evidence="3" id="KW-1185">Reference proteome</keyword>
<dbReference type="Pfam" id="PF08241">
    <property type="entry name" value="Methyltransf_11"/>
    <property type="match status" value="1"/>
</dbReference>